<dbReference type="InterPro" id="IPR011856">
    <property type="entry name" value="tRNA_endonuc-like_dom_sf"/>
</dbReference>
<gene>
    <name evidence="3" type="ORF">EUBIFOR_01846</name>
</gene>
<sequence length="321" mass="38466">MVTKTNHCIISYFLKCCPKIRRFEKIKENRINTVFADEFMSENHLKMVVYLYVKIKAHEKSSILIAKAKTKINRKEKSLKSHKRKIEEGRCQGYGKDYTPFILVREYKGRGTASVIWDPFEERLIHCLSQTEVAVYETIRWQDNVEHIREQYLLDTDRMNAIAEELGMKKAPWWTTDFLVDYDDGSKTAFSVKYDRSAFDPNKRTYRGKESRLHNLVMRQRAEQIYWESQKVRFKLVTNEDINQVLVWNVKSVMSYYESFKVISKEQKLKYLIAHKYVYIPMDKQILDFHEIVERAGFDVDELYKRVLVARDLHEEITERR</sequence>
<protein>
    <submittedName>
        <fullName evidence="3">TnsA endonuclease domain protein</fullName>
    </submittedName>
</protein>
<dbReference type="InterPro" id="IPR011335">
    <property type="entry name" value="Restrct_endonuc-II-like"/>
</dbReference>
<evidence type="ECO:0000313" key="3">
    <source>
        <dbReference type="EMBL" id="EEC89596.1"/>
    </source>
</evidence>
<dbReference type="InterPro" id="IPR014833">
    <property type="entry name" value="TnsA_N"/>
</dbReference>
<dbReference type="Proteomes" id="UP000004315">
    <property type="component" value="Unassembled WGS sequence"/>
</dbReference>
<comment type="caution">
    <text evidence="3">The sequence shown here is derived from an EMBL/GenBank/DDBJ whole genome shotgun (WGS) entry which is preliminary data.</text>
</comment>
<keyword evidence="3" id="KW-0255">Endonuclease</keyword>
<accession>B7CCB9</accession>
<organism evidence="3 4">
    <name type="scientific">Holdemanella biformis DSM 3989</name>
    <dbReference type="NCBI Taxonomy" id="518637"/>
    <lineage>
        <taxon>Bacteria</taxon>
        <taxon>Bacillati</taxon>
        <taxon>Bacillota</taxon>
        <taxon>Erysipelotrichia</taxon>
        <taxon>Erysipelotrichales</taxon>
        <taxon>Erysipelotrichaceae</taxon>
        <taxon>Holdemanella</taxon>
    </lineage>
</organism>
<keyword evidence="3" id="KW-0378">Hydrolase</keyword>
<reference evidence="3 4" key="1">
    <citation type="submission" date="2008-10" db="EMBL/GenBank/DDBJ databases">
        <authorList>
            <person name="Fulton L."/>
            <person name="Clifton S."/>
            <person name="Fulton B."/>
            <person name="Xu J."/>
            <person name="Minx P."/>
            <person name="Pepin K.H."/>
            <person name="Johnson M."/>
            <person name="Bhonagiri V."/>
            <person name="Nash W.E."/>
            <person name="Mardis E.R."/>
            <person name="Wilson R.K."/>
        </authorList>
    </citation>
    <scope>NUCLEOTIDE SEQUENCE [LARGE SCALE GENOMIC DNA]</scope>
    <source>
        <strain evidence="3 4">DSM 3989</strain>
    </source>
</reference>
<keyword evidence="3" id="KW-0540">Nuclease</keyword>
<evidence type="ECO:0000259" key="2">
    <source>
        <dbReference type="Pfam" id="PF08722"/>
    </source>
</evidence>
<keyword evidence="1" id="KW-0175">Coiled coil</keyword>
<feature type="coiled-coil region" evidence="1">
    <location>
        <begin position="65"/>
        <end position="92"/>
    </location>
</feature>
<name>B7CCB9_9FIRM</name>
<proteinExistence type="predicted"/>
<dbReference type="SUPFAM" id="SSF52980">
    <property type="entry name" value="Restriction endonuclease-like"/>
    <property type="match status" value="1"/>
</dbReference>
<evidence type="ECO:0000256" key="1">
    <source>
        <dbReference type="SAM" id="Coils"/>
    </source>
</evidence>
<dbReference type="STRING" id="518637.EUBIFOR_01846"/>
<keyword evidence="4" id="KW-1185">Reference proteome</keyword>
<dbReference type="EMBL" id="ABYT01000097">
    <property type="protein sequence ID" value="EEC89596.1"/>
    <property type="molecule type" value="Genomic_DNA"/>
</dbReference>
<dbReference type="HOGENOM" id="CLU_865372_0_0_9"/>
<dbReference type="Pfam" id="PF08722">
    <property type="entry name" value="Tn7_TnsA-like_N"/>
    <property type="match status" value="1"/>
</dbReference>
<evidence type="ECO:0000313" key="4">
    <source>
        <dbReference type="Proteomes" id="UP000004315"/>
    </source>
</evidence>
<dbReference type="GO" id="GO:0003676">
    <property type="term" value="F:nucleic acid binding"/>
    <property type="evidence" value="ECO:0007669"/>
    <property type="project" value="InterPro"/>
</dbReference>
<reference evidence="3 4" key="2">
    <citation type="submission" date="2008-11" db="EMBL/GenBank/DDBJ databases">
        <title>Draft genome sequence of Eubacterium biforme (DSM 3989).</title>
        <authorList>
            <person name="Sudarsanam P."/>
            <person name="Ley R."/>
            <person name="Guruge J."/>
            <person name="Turnbaugh P.J."/>
            <person name="Mahowald M."/>
            <person name="Liep D."/>
            <person name="Gordon J."/>
        </authorList>
    </citation>
    <scope>NUCLEOTIDE SEQUENCE [LARGE SCALE GENOMIC DNA]</scope>
    <source>
        <strain evidence="3 4">DSM 3989</strain>
    </source>
</reference>
<feature type="domain" description="TnsA endonuclease N-terminal" evidence="2">
    <location>
        <begin position="143"/>
        <end position="238"/>
    </location>
</feature>
<dbReference type="AlphaFoldDB" id="B7CCB9"/>
<dbReference type="GO" id="GO:0004519">
    <property type="term" value="F:endonuclease activity"/>
    <property type="evidence" value="ECO:0007669"/>
    <property type="project" value="UniProtKB-KW"/>
</dbReference>
<dbReference type="Gene3D" id="3.40.1350.10">
    <property type="match status" value="1"/>
</dbReference>